<protein>
    <recommendedName>
        <fullName evidence="3">phosphoenolpyruvate--glycerone phosphotransferase</fullName>
        <ecNumber evidence="3">2.7.1.121</ecNumber>
    </recommendedName>
</protein>
<sequence length="206" mass="21732">MHQPRRLVGGTRVMNVEQVKQWMQLYQTEIEKNKDYLSQLDTDIGDGDHGNNMARGVDAVAAGLAKDNPADLAQTFKSIAMSLISKVGGASGPLYGTAFLEMAKAAKDSESDIPTLLQAAADGVAKRGGAKVGDKTMVDVWTPAAQDAKAGQLNAANIDKLVEATKPLRALKGRASYLGERSIGHLDPGAVSTGMLLKTLLQATAK</sequence>
<comment type="function">
    <text evidence="8">ADP-binding subunit of the dihydroxyacetone kinase, which is responsible for the phosphoenolpyruvate (PEP)-dependent phosphorylation of dihydroxyacetone. DhaL-ADP is converted to DhaL-ATP via a phosphoryl group transfer from DhaM and transmits it to dihydroxyacetone binds to DhaK.</text>
</comment>
<dbReference type="AlphaFoldDB" id="A0A5P2TXJ5"/>
<accession>A0A5P2TXJ5</accession>
<dbReference type="KEGG" id="lhb:D1010_14440"/>
<evidence type="ECO:0000256" key="8">
    <source>
        <dbReference type="ARBA" id="ARBA00055771"/>
    </source>
</evidence>
<feature type="domain" description="DhaL" evidence="9">
    <location>
        <begin position="17"/>
        <end position="202"/>
    </location>
</feature>
<keyword evidence="6" id="KW-0319">Glycerol metabolism</keyword>
<gene>
    <name evidence="10" type="primary">dhaL</name>
    <name evidence="10" type="ORF">D1010_14440</name>
</gene>
<proteinExistence type="predicted"/>
<dbReference type="SMART" id="SM01120">
    <property type="entry name" value="Dak2"/>
    <property type="match status" value="1"/>
</dbReference>
<dbReference type="PANTHER" id="PTHR28629:SF4">
    <property type="entry name" value="TRIOKINASE_FMN CYCLASE"/>
    <property type="match status" value="1"/>
</dbReference>
<comment type="subunit">
    <text evidence="7">Homodimer. The dihydroxyacetone kinase complex is composed of a homodimer of DhaM, a homodimer of DhaK and the subunit DhaL.</text>
</comment>
<dbReference type="InterPro" id="IPR050861">
    <property type="entry name" value="Dihydroxyacetone_Kinase"/>
</dbReference>
<evidence type="ECO:0000313" key="11">
    <source>
        <dbReference type="Proteomes" id="UP000326779"/>
    </source>
</evidence>
<comment type="catalytic activity">
    <reaction evidence="1">
        <text>dihydroxyacetone + phosphoenolpyruvate = dihydroxyacetone phosphate + pyruvate</text>
        <dbReference type="Rhea" id="RHEA:18381"/>
        <dbReference type="ChEBI" id="CHEBI:15361"/>
        <dbReference type="ChEBI" id="CHEBI:16016"/>
        <dbReference type="ChEBI" id="CHEBI:57642"/>
        <dbReference type="ChEBI" id="CHEBI:58702"/>
        <dbReference type="EC" id="2.7.1.121"/>
    </reaction>
</comment>
<dbReference type="GO" id="GO:0047324">
    <property type="term" value="F:phosphoenolpyruvate-glycerone phosphotransferase activity"/>
    <property type="evidence" value="ECO:0007669"/>
    <property type="project" value="UniProtKB-EC"/>
</dbReference>
<evidence type="ECO:0000256" key="5">
    <source>
        <dbReference type="ARBA" id="ARBA00022777"/>
    </source>
</evidence>
<dbReference type="GO" id="GO:0019563">
    <property type="term" value="P:glycerol catabolic process"/>
    <property type="evidence" value="ECO:0007669"/>
    <property type="project" value="TreeGrafter"/>
</dbReference>
<keyword evidence="5 10" id="KW-0418">Kinase</keyword>
<evidence type="ECO:0000256" key="2">
    <source>
        <dbReference type="ARBA" id="ARBA00004745"/>
    </source>
</evidence>
<evidence type="ECO:0000256" key="1">
    <source>
        <dbReference type="ARBA" id="ARBA00001113"/>
    </source>
</evidence>
<dbReference type="PROSITE" id="PS51480">
    <property type="entry name" value="DHAL"/>
    <property type="match status" value="1"/>
</dbReference>
<dbReference type="EMBL" id="CP045143">
    <property type="protein sequence ID" value="QFR24473.1"/>
    <property type="molecule type" value="Genomic_DNA"/>
</dbReference>
<name>A0A5P2TXJ5_9LACO</name>
<organism evidence="10 11">
    <name type="scientific">Schleiferilactobacillus harbinensis</name>
    <dbReference type="NCBI Taxonomy" id="304207"/>
    <lineage>
        <taxon>Bacteria</taxon>
        <taxon>Bacillati</taxon>
        <taxon>Bacillota</taxon>
        <taxon>Bacilli</taxon>
        <taxon>Lactobacillales</taxon>
        <taxon>Lactobacillaceae</taxon>
        <taxon>Schleiferilactobacillus</taxon>
    </lineage>
</organism>
<comment type="pathway">
    <text evidence="2">Polyol metabolism; glycerol degradation.</text>
</comment>
<evidence type="ECO:0000313" key="10">
    <source>
        <dbReference type="EMBL" id="QFR24473.1"/>
    </source>
</evidence>
<dbReference type="PANTHER" id="PTHR28629">
    <property type="entry name" value="TRIOKINASE/FMN CYCLASE"/>
    <property type="match status" value="1"/>
</dbReference>
<dbReference type="NCBIfam" id="TIGR02365">
    <property type="entry name" value="dha_L_ycgS"/>
    <property type="match status" value="1"/>
</dbReference>
<dbReference type="EC" id="2.7.1.121" evidence="3"/>
<evidence type="ECO:0000256" key="7">
    <source>
        <dbReference type="ARBA" id="ARBA00046577"/>
    </source>
</evidence>
<evidence type="ECO:0000256" key="6">
    <source>
        <dbReference type="ARBA" id="ARBA00022798"/>
    </source>
</evidence>
<dbReference type="Gene3D" id="1.25.40.340">
    <property type="match status" value="1"/>
</dbReference>
<dbReference type="InterPro" id="IPR036117">
    <property type="entry name" value="DhaL_dom_sf"/>
</dbReference>
<dbReference type="Proteomes" id="UP000326779">
    <property type="component" value="Chromosome"/>
</dbReference>
<dbReference type="GO" id="GO:0004371">
    <property type="term" value="F:glycerone kinase activity"/>
    <property type="evidence" value="ECO:0007669"/>
    <property type="project" value="InterPro"/>
</dbReference>
<dbReference type="GO" id="GO:0005829">
    <property type="term" value="C:cytosol"/>
    <property type="evidence" value="ECO:0007669"/>
    <property type="project" value="TreeGrafter"/>
</dbReference>
<dbReference type="SUPFAM" id="SSF101473">
    <property type="entry name" value="DhaL-like"/>
    <property type="match status" value="1"/>
</dbReference>
<keyword evidence="4" id="KW-0808">Transferase</keyword>
<evidence type="ECO:0000256" key="4">
    <source>
        <dbReference type="ARBA" id="ARBA00022679"/>
    </source>
</evidence>
<dbReference type="FunFam" id="1.25.40.340:FF:000002">
    <property type="entry name" value="Dihydroxyacetone kinase, L subunit"/>
    <property type="match status" value="1"/>
</dbReference>
<dbReference type="Pfam" id="PF02734">
    <property type="entry name" value="Dak2"/>
    <property type="match status" value="1"/>
</dbReference>
<reference evidence="10 11" key="1">
    <citation type="submission" date="2019-10" db="EMBL/GenBank/DDBJ databases">
        <title>The completed genome of Lactobacillus harbinensis M1.</title>
        <authorList>
            <person name="Zheng Y."/>
        </authorList>
    </citation>
    <scope>NUCLEOTIDE SEQUENCE [LARGE SCALE GENOMIC DNA]</scope>
    <source>
        <strain evidence="10 11">M1</strain>
    </source>
</reference>
<evidence type="ECO:0000259" key="9">
    <source>
        <dbReference type="PROSITE" id="PS51480"/>
    </source>
</evidence>
<evidence type="ECO:0000256" key="3">
    <source>
        <dbReference type="ARBA" id="ARBA00012095"/>
    </source>
</evidence>
<dbReference type="InterPro" id="IPR012737">
    <property type="entry name" value="DhaK_L_YcgS"/>
</dbReference>
<dbReference type="InterPro" id="IPR004007">
    <property type="entry name" value="DhaL_dom"/>
</dbReference>